<sequence>MNKYLSQVNSLPFYLIVGGVLLFILTMCVVFLVKSYRAGIAIGIDKKVMRRAIMSSATFSVLPGVSILLGVIALSGSLGVPLSWLRLSVVGALQYELNVAEIAATSLGLSGLKVSEMSIAVFTTIALVMTAGILSGILCCIFGLKKYLGKLQKKEKKTKSSRPGFGAYATIAMFIGLCSAYIGSYVGTWTAYKNYLPLFVAGISALAMAVFEYLISKKKMEWLENFSVAASMIIGMTAAVLVSL</sequence>
<keyword evidence="1" id="KW-1133">Transmembrane helix</keyword>
<feature type="transmembrane region" description="Helical" evidence="1">
    <location>
        <begin position="119"/>
        <end position="144"/>
    </location>
</feature>
<evidence type="ECO:0000256" key="1">
    <source>
        <dbReference type="SAM" id="Phobius"/>
    </source>
</evidence>
<keyword evidence="1" id="KW-0812">Transmembrane</keyword>
<feature type="transmembrane region" description="Helical" evidence="1">
    <location>
        <begin position="12"/>
        <end position="33"/>
    </location>
</feature>
<proteinExistence type="predicted"/>
<feature type="transmembrane region" description="Helical" evidence="1">
    <location>
        <begin position="195"/>
        <end position="215"/>
    </location>
</feature>
<dbReference type="RefSeq" id="WP_156353501.1">
    <property type="nucleotide sequence ID" value="NZ_CACRST010000010.1"/>
</dbReference>
<evidence type="ECO:0000313" key="2">
    <source>
        <dbReference type="EMBL" id="VYS93200.1"/>
    </source>
</evidence>
<organism evidence="2">
    <name type="scientific">Blautia glucerasea</name>
    <dbReference type="NCBI Taxonomy" id="536633"/>
    <lineage>
        <taxon>Bacteria</taxon>
        <taxon>Bacillati</taxon>
        <taxon>Bacillota</taxon>
        <taxon>Clostridia</taxon>
        <taxon>Lachnospirales</taxon>
        <taxon>Lachnospiraceae</taxon>
        <taxon>Blautia</taxon>
    </lineage>
</organism>
<feature type="transmembrane region" description="Helical" evidence="1">
    <location>
        <begin position="53"/>
        <end position="78"/>
    </location>
</feature>
<reference evidence="2" key="1">
    <citation type="submission" date="2019-11" db="EMBL/GenBank/DDBJ databases">
        <authorList>
            <person name="Feng L."/>
        </authorList>
    </citation>
    <scope>NUCLEOTIDE SEQUENCE</scope>
    <source>
        <strain evidence="2">BgluceraseaLFYP119</strain>
    </source>
</reference>
<accession>A0A6N2SN44</accession>
<dbReference type="EMBL" id="CACRST010000010">
    <property type="protein sequence ID" value="VYS93200.1"/>
    <property type="molecule type" value="Genomic_DNA"/>
</dbReference>
<dbReference type="AlphaFoldDB" id="A0A6N2SN44"/>
<keyword evidence="1" id="KW-0472">Membrane</keyword>
<name>A0A6N2SN44_9FIRM</name>
<evidence type="ECO:0008006" key="3">
    <source>
        <dbReference type="Google" id="ProtNLM"/>
    </source>
</evidence>
<gene>
    <name evidence="2" type="ORF">BGLFYP119_01157</name>
</gene>
<dbReference type="InterPro" id="IPR032479">
    <property type="entry name" value="DUF5058"/>
</dbReference>
<protein>
    <recommendedName>
        <fullName evidence="3">DUF5058 domain-containing protein</fullName>
    </recommendedName>
</protein>
<feature type="transmembrane region" description="Helical" evidence="1">
    <location>
        <begin position="222"/>
        <end position="242"/>
    </location>
</feature>
<feature type="transmembrane region" description="Helical" evidence="1">
    <location>
        <begin position="165"/>
        <end position="183"/>
    </location>
</feature>
<dbReference type="Pfam" id="PF16481">
    <property type="entry name" value="DUF5058"/>
    <property type="match status" value="1"/>
</dbReference>